<feature type="region of interest" description="Disordered" evidence="1">
    <location>
        <begin position="310"/>
        <end position="331"/>
    </location>
</feature>
<evidence type="ECO:0000313" key="4">
    <source>
        <dbReference type="Proteomes" id="UP001501303"/>
    </source>
</evidence>
<protein>
    <submittedName>
        <fullName evidence="3">Polysaccharide pyruvyl transferase family protein</fullName>
    </submittedName>
</protein>
<name>A0ABP5A6J7_9ACTN</name>
<comment type="caution">
    <text evidence="3">The sequence shown here is derived from an EMBL/GenBank/DDBJ whole genome shotgun (WGS) entry which is preliminary data.</text>
</comment>
<dbReference type="Pfam" id="PF04230">
    <property type="entry name" value="PS_pyruv_trans"/>
    <property type="match status" value="1"/>
</dbReference>
<proteinExistence type="predicted"/>
<keyword evidence="3" id="KW-0808">Transferase</keyword>
<organism evidence="3 4">
    <name type="scientific">Streptomyces sodiiphilus</name>
    <dbReference type="NCBI Taxonomy" id="226217"/>
    <lineage>
        <taxon>Bacteria</taxon>
        <taxon>Bacillati</taxon>
        <taxon>Actinomycetota</taxon>
        <taxon>Actinomycetes</taxon>
        <taxon>Kitasatosporales</taxon>
        <taxon>Streptomycetaceae</taxon>
        <taxon>Streptomyces</taxon>
    </lineage>
</organism>
<sequence>MGGGDPAVVTREDGTAGRTLVTGWFSFLDGEVTAGDVLALRRVREVLDRAGLPYDVAWRPGFRPGLLSLDDVRADGYTRLLFVCGPLAGSQVSGLHRQFSHCRRIAVGVSVIDPADPAVTGFHEVLARDAQDRPVTRDLAVRAPLGGRVPVVGVVLTDGQGEYGPLRMHTEVAGKVGGWLAGRDCAPVVLQTRLDSRDGMLCSEPEQVVSALERVDTVITDRLHGLVLALRAGVPPIVIDPVRGGAKVSAQAHACRWPALVPGEALSASVLDAWWAWCASRGREAARHRRAVPAGGPDAADELAALLASGGTRPAASAVAPRRRAPRRAAG</sequence>
<feature type="domain" description="Polysaccharide pyruvyl transferase" evidence="2">
    <location>
        <begin position="203"/>
        <end position="240"/>
    </location>
</feature>
<accession>A0ABP5A6J7</accession>
<feature type="compositionally biased region" description="Low complexity" evidence="1">
    <location>
        <begin position="310"/>
        <end position="320"/>
    </location>
</feature>
<dbReference type="InterPro" id="IPR007345">
    <property type="entry name" value="Polysacch_pyruvyl_Trfase"/>
</dbReference>
<reference evidence="4" key="1">
    <citation type="journal article" date="2019" name="Int. J. Syst. Evol. Microbiol.">
        <title>The Global Catalogue of Microorganisms (GCM) 10K type strain sequencing project: providing services to taxonomists for standard genome sequencing and annotation.</title>
        <authorList>
            <consortium name="The Broad Institute Genomics Platform"/>
            <consortium name="The Broad Institute Genome Sequencing Center for Infectious Disease"/>
            <person name="Wu L."/>
            <person name="Ma J."/>
        </authorList>
    </citation>
    <scope>NUCLEOTIDE SEQUENCE [LARGE SCALE GENOMIC DNA]</scope>
    <source>
        <strain evidence="4">JCM 13581</strain>
    </source>
</reference>
<dbReference type="EMBL" id="BAAAMJ010000004">
    <property type="protein sequence ID" value="GAA1897694.1"/>
    <property type="molecule type" value="Genomic_DNA"/>
</dbReference>
<gene>
    <name evidence="3" type="ORF">GCM10009716_04600</name>
</gene>
<evidence type="ECO:0000313" key="3">
    <source>
        <dbReference type="EMBL" id="GAA1897694.1"/>
    </source>
</evidence>
<evidence type="ECO:0000259" key="2">
    <source>
        <dbReference type="Pfam" id="PF04230"/>
    </source>
</evidence>
<feature type="compositionally biased region" description="Basic residues" evidence="1">
    <location>
        <begin position="321"/>
        <end position="331"/>
    </location>
</feature>
<keyword evidence="4" id="KW-1185">Reference proteome</keyword>
<evidence type="ECO:0000256" key="1">
    <source>
        <dbReference type="SAM" id="MobiDB-lite"/>
    </source>
</evidence>
<dbReference type="Proteomes" id="UP001501303">
    <property type="component" value="Unassembled WGS sequence"/>
</dbReference>
<dbReference type="GO" id="GO:0016740">
    <property type="term" value="F:transferase activity"/>
    <property type="evidence" value="ECO:0007669"/>
    <property type="project" value="UniProtKB-KW"/>
</dbReference>